<sequence length="252" mass="27740">MAEEFKDQANLNVDGEGGEGEVRDRGLFDFVHKKKEEEEEKKPQQEEEVLVSGVEKIHIEDGHKVEDKKKEGEKKHGILEKLHRSHSSSSSSSSSGEEEEVEGEGGIKQKIKKKKQGLKEKLHGRGKKEKEEEKKEPAFVPAAAEETPAVVVEKVDVFEEAAPPPEGEKKGFLDKIKEKLPGHGKKAAEESGAVPPPPLPVVEVPAEHVKEHEVVEGTEGKEKKGFLGKIIEKLPGYHKNAGEEAEKSPGTH</sequence>
<dbReference type="EMBL" id="JAGFBR010000013">
    <property type="protein sequence ID" value="KAH0457034.1"/>
    <property type="molecule type" value="Genomic_DNA"/>
</dbReference>
<keyword evidence="4" id="KW-1185">Reference proteome</keyword>
<feature type="region of interest" description="Disordered" evidence="2">
    <location>
        <begin position="181"/>
        <end position="200"/>
    </location>
</feature>
<dbReference type="GO" id="GO:0009414">
    <property type="term" value="P:response to water deprivation"/>
    <property type="evidence" value="ECO:0007669"/>
    <property type="project" value="TreeGrafter"/>
</dbReference>
<dbReference type="PROSITE" id="PS00823">
    <property type="entry name" value="DEHYDRIN_2"/>
    <property type="match status" value="1"/>
</dbReference>
<feature type="compositionally biased region" description="Basic and acidic residues" evidence="2">
    <location>
        <begin position="117"/>
        <end position="137"/>
    </location>
</feature>
<name>A0AAV7G572_DENCH</name>
<dbReference type="Pfam" id="PF00257">
    <property type="entry name" value="Dehydrin"/>
    <property type="match status" value="1"/>
</dbReference>
<comment type="similarity">
    <text evidence="1">Belongs to the plant dehydrin family.</text>
</comment>
<dbReference type="InterPro" id="IPR030513">
    <property type="entry name" value="Dehydrin_CS"/>
</dbReference>
<dbReference type="GO" id="GO:0005829">
    <property type="term" value="C:cytosol"/>
    <property type="evidence" value="ECO:0007669"/>
    <property type="project" value="TreeGrafter"/>
</dbReference>
<organism evidence="3 4">
    <name type="scientific">Dendrobium chrysotoxum</name>
    <name type="common">Orchid</name>
    <dbReference type="NCBI Taxonomy" id="161865"/>
    <lineage>
        <taxon>Eukaryota</taxon>
        <taxon>Viridiplantae</taxon>
        <taxon>Streptophyta</taxon>
        <taxon>Embryophyta</taxon>
        <taxon>Tracheophyta</taxon>
        <taxon>Spermatophyta</taxon>
        <taxon>Magnoliopsida</taxon>
        <taxon>Liliopsida</taxon>
        <taxon>Asparagales</taxon>
        <taxon>Orchidaceae</taxon>
        <taxon>Epidendroideae</taxon>
        <taxon>Malaxideae</taxon>
        <taxon>Dendrobiinae</taxon>
        <taxon>Dendrobium</taxon>
    </lineage>
</organism>
<dbReference type="AlphaFoldDB" id="A0AAV7G572"/>
<feature type="compositionally biased region" description="Basic and acidic residues" evidence="2">
    <location>
        <begin position="20"/>
        <end position="45"/>
    </location>
</feature>
<dbReference type="PANTHER" id="PTHR33346">
    <property type="entry name" value="DEHYDRIN XERO 2-RELATED"/>
    <property type="match status" value="1"/>
</dbReference>
<dbReference type="Proteomes" id="UP000775213">
    <property type="component" value="Unassembled WGS sequence"/>
</dbReference>
<feature type="compositionally biased region" description="Basic and acidic residues" evidence="2">
    <location>
        <begin position="55"/>
        <end position="82"/>
    </location>
</feature>
<dbReference type="GO" id="GO:0009631">
    <property type="term" value="P:cold acclimation"/>
    <property type="evidence" value="ECO:0007669"/>
    <property type="project" value="TreeGrafter"/>
</dbReference>
<comment type="caution">
    <text evidence="3">The sequence shown here is derived from an EMBL/GenBank/DDBJ whole genome shotgun (WGS) entry which is preliminary data.</text>
</comment>
<evidence type="ECO:0000256" key="2">
    <source>
        <dbReference type="SAM" id="MobiDB-lite"/>
    </source>
</evidence>
<reference evidence="3 4" key="1">
    <citation type="journal article" date="2021" name="Hortic Res">
        <title>Chromosome-scale assembly of the Dendrobium chrysotoxum genome enhances the understanding of orchid evolution.</title>
        <authorList>
            <person name="Zhang Y."/>
            <person name="Zhang G.Q."/>
            <person name="Zhang D."/>
            <person name="Liu X.D."/>
            <person name="Xu X.Y."/>
            <person name="Sun W.H."/>
            <person name="Yu X."/>
            <person name="Zhu X."/>
            <person name="Wang Z.W."/>
            <person name="Zhao X."/>
            <person name="Zhong W.Y."/>
            <person name="Chen H."/>
            <person name="Yin W.L."/>
            <person name="Huang T."/>
            <person name="Niu S.C."/>
            <person name="Liu Z.J."/>
        </authorList>
    </citation>
    <scope>NUCLEOTIDE SEQUENCE [LARGE SCALE GENOMIC DNA]</scope>
    <source>
        <strain evidence="3">Lindl</strain>
    </source>
</reference>
<evidence type="ECO:0008006" key="5">
    <source>
        <dbReference type="Google" id="ProtNLM"/>
    </source>
</evidence>
<feature type="region of interest" description="Disordered" evidence="2">
    <location>
        <begin position="1"/>
        <end position="146"/>
    </location>
</feature>
<dbReference type="GO" id="GO:0016020">
    <property type="term" value="C:membrane"/>
    <property type="evidence" value="ECO:0007669"/>
    <property type="project" value="TreeGrafter"/>
</dbReference>
<evidence type="ECO:0000313" key="3">
    <source>
        <dbReference type="EMBL" id="KAH0457034.1"/>
    </source>
</evidence>
<evidence type="ECO:0000313" key="4">
    <source>
        <dbReference type="Proteomes" id="UP000775213"/>
    </source>
</evidence>
<evidence type="ECO:0000256" key="1">
    <source>
        <dbReference type="RuleBase" id="RU003995"/>
    </source>
</evidence>
<dbReference type="GO" id="GO:0009737">
    <property type="term" value="P:response to abscisic acid"/>
    <property type="evidence" value="ECO:0007669"/>
    <property type="project" value="TreeGrafter"/>
</dbReference>
<proteinExistence type="inferred from homology"/>
<dbReference type="InterPro" id="IPR000167">
    <property type="entry name" value="Dehydrin"/>
</dbReference>
<protein>
    <recommendedName>
        <fullName evidence="5">Dehydrin</fullName>
    </recommendedName>
</protein>
<gene>
    <name evidence="3" type="ORF">IEQ34_014941</name>
</gene>
<accession>A0AAV7G572</accession>
<dbReference type="PANTHER" id="PTHR33346:SF2">
    <property type="entry name" value="DEHYDRIN ERD14"/>
    <property type="match status" value="1"/>
</dbReference>